<dbReference type="AlphaFoldDB" id="A0AAD9D5H4"/>
<dbReference type="Proteomes" id="UP001224775">
    <property type="component" value="Unassembled WGS sequence"/>
</dbReference>
<keyword evidence="3" id="KW-1185">Reference proteome</keyword>
<protein>
    <submittedName>
        <fullName evidence="2">Uncharacterized protein</fullName>
    </submittedName>
</protein>
<evidence type="ECO:0000313" key="3">
    <source>
        <dbReference type="Proteomes" id="UP001224775"/>
    </source>
</evidence>
<reference evidence="2" key="1">
    <citation type="submission" date="2023-06" db="EMBL/GenBank/DDBJ databases">
        <title>Survivors Of The Sea: Transcriptome response of Skeletonema marinoi to long-term dormancy.</title>
        <authorList>
            <person name="Pinder M.I.M."/>
            <person name="Kourtchenko O."/>
            <person name="Robertson E.K."/>
            <person name="Larsson T."/>
            <person name="Maumus F."/>
            <person name="Osuna-Cruz C.M."/>
            <person name="Vancaester E."/>
            <person name="Stenow R."/>
            <person name="Vandepoele K."/>
            <person name="Ploug H."/>
            <person name="Bruchert V."/>
            <person name="Godhe A."/>
            <person name="Topel M."/>
        </authorList>
    </citation>
    <scope>NUCLEOTIDE SEQUENCE</scope>
    <source>
        <strain evidence="2">R05AC</strain>
    </source>
</reference>
<sequence>MQKKFVQNYVIIHRSKMHHIEDLFKNFIINLSTEAHVDRMKADSIESSEPNPRPRVFFAEMATLNIYANNRDDLDRSNIAYSTQDRDLLNAEAQQEADRIKVLIITAPQESRAESMIYLLENNIVAKEELVGIEHLVLDNSSRSEIRKRHSMAVLKKQQEQQQKQQQHPSLRDPAMALGKFARKNSRESRNRATARAKLCCEPRRSDAKAATGG</sequence>
<proteinExistence type="predicted"/>
<organism evidence="2 3">
    <name type="scientific">Skeletonema marinoi</name>
    <dbReference type="NCBI Taxonomy" id="267567"/>
    <lineage>
        <taxon>Eukaryota</taxon>
        <taxon>Sar</taxon>
        <taxon>Stramenopiles</taxon>
        <taxon>Ochrophyta</taxon>
        <taxon>Bacillariophyta</taxon>
        <taxon>Coscinodiscophyceae</taxon>
        <taxon>Thalassiosirophycidae</taxon>
        <taxon>Thalassiosirales</taxon>
        <taxon>Skeletonemataceae</taxon>
        <taxon>Skeletonema</taxon>
        <taxon>Skeletonema marinoi-dohrnii complex</taxon>
    </lineage>
</organism>
<name>A0AAD9D5H4_9STRA</name>
<gene>
    <name evidence="2" type="ORF">QTG54_015579</name>
</gene>
<accession>A0AAD9D5H4</accession>
<feature type="compositionally biased region" description="Basic and acidic residues" evidence="1">
    <location>
        <begin position="199"/>
        <end position="208"/>
    </location>
</feature>
<evidence type="ECO:0000256" key="1">
    <source>
        <dbReference type="SAM" id="MobiDB-lite"/>
    </source>
</evidence>
<evidence type="ECO:0000313" key="2">
    <source>
        <dbReference type="EMBL" id="KAK1733724.1"/>
    </source>
</evidence>
<dbReference type="EMBL" id="JATAAI010000045">
    <property type="protein sequence ID" value="KAK1733724.1"/>
    <property type="molecule type" value="Genomic_DNA"/>
</dbReference>
<comment type="caution">
    <text evidence="2">The sequence shown here is derived from an EMBL/GenBank/DDBJ whole genome shotgun (WGS) entry which is preliminary data.</text>
</comment>
<feature type="region of interest" description="Disordered" evidence="1">
    <location>
        <begin position="157"/>
        <end position="214"/>
    </location>
</feature>